<dbReference type="EMBL" id="BJWI01000014">
    <property type="protein sequence ID" value="GEM01698.1"/>
    <property type="molecule type" value="Genomic_DNA"/>
</dbReference>
<evidence type="ECO:0000259" key="10">
    <source>
        <dbReference type="PROSITE" id="PS50885"/>
    </source>
</evidence>
<evidence type="ECO:0000313" key="11">
    <source>
        <dbReference type="EMBL" id="GEM01698.1"/>
    </source>
</evidence>
<name>A0A1I5P6K6_9BACI</name>
<feature type="domain" description="HAMP" evidence="10">
    <location>
        <begin position="317"/>
        <end position="369"/>
    </location>
</feature>
<dbReference type="Proteomes" id="UP000242243">
    <property type="component" value="Unassembled WGS sequence"/>
</dbReference>
<evidence type="ECO:0000256" key="1">
    <source>
        <dbReference type="ARBA" id="ARBA00004236"/>
    </source>
</evidence>
<reference evidence="11 14" key="2">
    <citation type="submission" date="2019-07" db="EMBL/GenBank/DDBJ databases">
        <title>Whole genome shotgun sequence of Halolactibacillus halophilus NBRC 100868.</title>
        <authorList>
            <person name="Hosoyama A."/>
            <person name="Uohara A."/>
            <person name="Ohji S."/>
            <person name="Ichikawa N."/>
        </authorList>
    </citation>
    <scope>NUCLEOTIDE SEQUENCE [LARGE SCALE GENOMIC DNA]</scope>
    <source>
        <strain evidence="11 14">NBRC 100868</strain>
    </source>
</reference>
<evidence type="ECO:0000256" key="6">
    <source>
        <dbReference type="PROSITE-ProRule" id="PRU00284"/>
    </source>
</evidence>
<keyword evidence="7" id="KW-0175">Coiled coil</keyword>
<evidence type="ECO:0000313" key="14">
    <source>
        <dbReference type="Proteomes" id="UP000321547"/>
    </source>
</evidence>
<dbReference type="OrthoDB" id="9760371at2"/>
<dbReference type="SUPFAM" id="SSF58104">
    <property type="entry name" value="Methyl-accepting chemotaxis protein (MCP) signaling domain"/>
    <property type="match status" value="1"/>
</dbReference>
<evidence type="ECO:0000313" key="13">
    <source>
        <dbReference type="Proteomes" id="UP000242243"/>
    </source>
</evidence>
<dbReference type="STRING" id="306540.SAMN05421839_1139"/>
<dbReference type="InterPro" id="IPR004089">
    <property type="entry name" value="MCPsignal_dom"/>
</dbReference>
<dbReference type="AlphaFoldDB" id="A0A1I5P6K6"/>
<dbReference type="InterPro" id="IPR003660">
    <property type="entry name" value="HAMP_dom"/>
</dbReference>
<comment type="similarity">
    <text evidence="5">Belongs to the methyl-accepting chemotaxis (MCP) protein family.</text>
</comment>
<dbReference type="PROSITE" id="PS50111">
    <property type="entry name" value="CHEMOTAXIS_TRANSDUC_2"/>
    <property type="match status" value="1"/>
</dbReference>
<dbReference type="Gene3D" id="1.10.287.950">
    <property type="entry name" value="Methyl-accepting chemotaxis protein"/>
    <property type="match status" value="1"/>
</dbReference>
<comment type="subcellular location">
    <subcellularLocation>
        <location evidence="1">Cell membrane</location>
    </subcellularLocation>
</comment>
<dbReference type="Gene3D" id="6.10.340.10">
    <property type="match status" value="1"/>
</dbReference>
<dbReference type="Pfam" id="PF00672">
    <property type="entry name" value="HAMP"/>
    <property type="match status" value="1"/>
</dbReference>
<dbReference type="SMART" id="SM00304">
    <property type="entry name" value="HAMP"/>
    <property type="match status" value="1"/>
</dbReference>
<gene>
    <name evidence="11" type="ORF">HHA03_12300</name>
    <name evidence="12" type="ORF">SAMN05421839_1139</name>
</gene>
<organism evidence="12 13">
    <name type="scientific">Halolactibacillus halophilus</name>
    <dbReference type="NCBI Taxonomy" id="306540"/>
    <lineage>
        <taxon>Bacteria</taxon>
        <taxon>Bacillati</taxon>
        <taxon>Bacillota</taxon>
        <taxon>Bacilli</taxon>
        <taxon>Bacillales</taxon>
        <taxon>Bacillaceae</taxon>
        <taxon>Halolactibacillus</taxon>
    </lineage>
</organism>
<accession>A0A1I5P6K6</accession>
<keyword evidence="8" id="KW-1133">Transmembrane helix</keyword>
<dbReference type="Pfam" id="PF00015">
    <property type="entry name" value="MCPsignal"/>
    <property type="match status" value="1"/>
</dbReference>
<dbReference type="SMART" id="SM00283">
    <property type="entry name" value="MA"/>
    <property type="match status" value="1"/>
</dbReference>
<keyword evidence="2" id="KW-1003">Cell membrane</keyword>
<reference evidence="12 13" key="1">
    <citation type="submission" date="2016-10" db="EMBL/GenBank/DDBJ databases">
        <authorList>
            <person name="de Groot N.N."/>
        </authorList>
    </citation>
    <scope>NUCLEOTIDE SEQUENCE [LARGE SCALE GENOMIC DNA]</scope>
    <source>
        <strain evidence="12 13">DSM 17073</strain>
    </source>
</reference>
<evidence type="ECO:0000256" key="2">
    <source>
        <dbReference type="ARBA" id="ARBA00022475"/>
    </source>
</evidence>
<dbReference type="CDD" id="cd06225">
    <property type="entry name" value="HAMP"/>
    <property type="match status" value="1"/>
</dbReference>
<feature type="transmembrane region" description="Helical" evidence="8">
    <location>
        <begin position="296"/>
        <end position="316"/>
    </location>
</feature>
<keyword evidence="14" id="KW-1185">Reference proteome</keyword>
<sequence>MSKKIKKTASKEHLNTTTKTKRGIRQRLTVAFSIVSLVAIFAIGGLVYLLASNALTDEVSEKVETTAEIHMEKLDRFMYERTYDLNVLQQRLISSSDEAKNLTSALREEGYFERLTVFDASGKVIMDTSQESVSSLPALELALSGEVAVSEALYDAALSEQVIYIYYPMSNSGVLRGAFPIRYIWDEVNQIASENVTVELVNQAGKQLADTTTSASVEDEEEMSSLDSNSTLFKQINDLERGEVASIHTNSSAGIDSLIGFSKSSGYQNYQGNDWVLIVSEPTSLALAPVASLRQIILIVAGVTLLAVILTALLLAHSLAKPIITLAETAERVADGELNQTVDTKATGEVGTLAASISTMVINLRDFVKTTTKEADRLDGESKQLSLESRALTEGTTQLNDVMTSIAEGAEQQAQLTNDIALYTETLTKETGMMLTQSDQLKQFSEEVKQSSTNGLSQMDHAFKQMKRINQDVETANSRMQSLEAKTQAVVDLTSVINDITEQTNLLALNAAIESARAGEAGKGFAVVANEIRKLAEQVSKAAVDIETVIVEMNDESHFVNHALKETVKETGRGMTELTKSKTNFTTINDQVTALNDVIDQMKAQLQQVDSSSLAIHGNVKEVANISEESSASIEETTATIEEQKRAVDELDQQASTLERLSIRLKEQLYRFRL</sequence>
<evidence type="ECO:0000256" key="4">
    <source>
        <dbReference type="ARBA" id="ARBA00023224"/>
    </source>
</evidence>
<dbReference type="GO" id="GO:0005886">
    <property type="term" value="C:plasma membrane"/>
    <property type="evidence" value="ECO:0007669"/>
    <property type="project" value="UniProtKB-SubCell"/>
</dbReference>
<dbReference type="PANTHER" id="PTHR32089">
    <property type="entry name" value="METHYL-ACCEPTING CHEMOTAXIS PROTEIN MCPB"/>
    <property type="match status" value="1"/>
</dbReference>
<keyword evidence="4 6" id="KW-0807">Transducer</keyword>
<evidence type="ECO:0000256" key="5">
    <source>
        <dbReference type="ARBA" id="ARBA00029447"/>
    </source>
</evidence>
<evidence type="ECO:0000256" key="7">
    <source>
        <dbReference type="SAM" id="Coils"/>
    </source>
</evidence>
<evidence type="ECO:0000256" key="8">
    <source>
        <dbReference type="SAM" id="Phobius"/>
    </source>
</evidence>
<proteinExistence type="inferred from homology"/>
<evidence type="ECO:0000256" key="3">
    <source>
        <dbReference type="ARBA" id="ARBA00023136"/>
    </source>
</evidence>
<dbReference type="PANTHER" id="PTHR32089:SF112">
    <property type="entry name" value="LYSOZYME-LIKE PROTEIN-RELATED"/>
    <property type="match status" value="1"/>
</dbReference>
<keyword evidence="8" id="KW-0812">Transmembrane</keyword>
<evidence type="ECO:0000313" key="12">
    <source>
        <dbReference type="EMBL" id="SFP29587.1"/>
    </source>
</evidence>
<feature type="transmembrane region" description="Helical" evidence="8">
    <location>
        <begin position="28"/>
        <end position="51"/>
    </location>
</feature>
<dbReference type="PROSITE" id="PS50885">
    <property type="entry name" value="HAMP"/>
    <property type="match status" value="1"/>
</dbReference>
<feature type="domain" description="Methyl-accepting transducer" evidence="9">
    <location>
        <begin position="388"/>
        <end position="645"/>
    </location>
</feature>
<dbReference type="EMBL" id="FOXC01000013">
    <property type="protein sequence ID" value="SFP29587.1"/>
    <property type="molecule type" value="Genomic_DNA"/>
</dbReference>
<evidence type="ECO:0000259" key="9">
    <source>
        <dbReference type="PROSITE" id="PS50111"/>
    </source>
</evidence>
<dbReference type="RefSeq" id="WP_089831505.1">
    <property type="nucleotide sequence ID" value="NZ_BJWI01000014.1"/>
</dbReference>
<dbReference type="GO" id="GO:0007165">
    <property type="term" value="P:signal transduction"/>
    <property type="evidence" value="ECO:0007669"/>
    <property type="project" value="UniProtKB-KW"/>
</dbReference>
<protein>
    <submittedName>
        <fullName evidence="12">Methyl-accepting chemotaxis protein</fullName>
    </submittedName>
</protein>
<feature type="coiled-coil region" evidence="7">
    <location>
        <begin position="634"/>
        <end position="668"/>
    </location>
</feature>
<dbReference type="Proteomes" id="UP000321547">
    <property type="component" value="Unassembled WGS sequence"/>
</dbReference>
<keyword evidence="3 8" id="KW-0472">Membrane</keyword>